<accession>A0AC61RG61</accession>
<dbReference type="EMBL" id="SRYB01000010">
    <property type="protein sequence ID" value="TGY78871.1"/>
    <property type="molecule type" value="Genomic_DNA"/>
</dbReference>
<gene>
    <name evidence="1" type="ORF">E5331_08695</name>
</gene>
<sequence>MASSSPPMSRRSATMHFSLQLLTLHLQIPTGSNPSLLPRSILPVCVSMPSTCLRRRSKHTVTHIPSFPTKSMCGRGKIMIELDIIDGKLIKAFATDGKACFSLEIPEGVTEVADGAFAGVKKELFSVTKIVLPASLRRIGAKAFKDVTRLRSLKLPSNLEYIGDEAFAKLEHIKTLTIPNKVTHIGKRAFCGCIKLNKIKIGKGVAEIGEGAFADCSWVRSVEGKFVEGNTIVYNGTLIAYFGEGESFSIPANMERIGDKAFSSSARDDNWYRNYPPLGPTEVILHDNVRSIGDLAFYGTRIKKLHIPQSVEKVGANPIAGRGSVDLEGKFVHEGRAIICGDHLCAHLPVAQSYSIPDSVSELDDYAFCVCRAEEGIVLPPSIKRVGDKCFYNCGSMKSIILNEGLERIGNEAFGCCDALMAITFPASLKSIGEEIFTFPEKLTCITFLGEEPPLFEGDLIVRLDLFKGCVKVPAASVEEYKKALPYMAEPLPQYPKGRILPL</sequence>
<dbReference type="Proteomes" id="UP000306319">
    <property type="component" value="Unassembled WGS sequence"/>
</dbReference>
<evidence type="ECO:0000313" key="1">
    <source>
        <dbReference type="EMBL" id="TGY78871.1"/>
    </source>
</evidence>
<evidence type="ECO:0000313" key="2">
    <source>
        <dbReference type="Proteomes" id="UP000306319"/>
    </source>
</evidence>
<name>A0AC61RG61_9BACT</name>
<comment type="caution">
    <text evidence="1">The sequence shown here is derived from an EMBL/GenBank/DDBJ whole genome shotgun (WGS) entry which is preliminary data.</text>
</comment>
<keyword evidence="2" id="KW-1185">Reference proteome</keyword>
<protein>
    <submittedName>
        <fullName evidence="1">Leucine-rich repeat domain-containing protein</fullName>
    </submittedName>
</protein>
<proteinExistence type="predicted"/>
<reference evidence="1" key="1">
    <citation type="submission" date="2019-04" db="EMBL/GenBank/DDBJ databases">
        <title>Microbes associate with the intestines of laboratory mice.</title>
        <authorList>
            <person name="Navarre W."/>
            <person name="Wong E."/>
            <person name="Huang K."/>
            <person name="Tropini C."/>
            <person name="Ng K."/>
            <person name="Yu B."/>
        </authorList>
    </citation>
    <scope>NUCLEOTIDE SEQUENCE</scope>
    <source>
        <strain evidence="1">NM04_E33</strain>
    </source>
</reference>
<organism evidence="1 2">
    <name type="scientific">Lepagella muris</name>
    <dbReference type="NCBI Taxonomy" id="3032870"/>
    <lineage>
        <taxon>Bacteria</taxon>
        <taxon>Pseudomonadati</taxon>
        <taxon>Bacteroidota</taxon>
        <taxon>Bacteroidia</taxon>
        <taxon>Bacteroidales</taxon>
        <taxon>Muribaculaceae</taxon>
        <taxon>Lepagella</taxon>
    </lineage>
</organism>